<dbReference type="Proteomes" id="UP000224832">
    <property type="component" value="Segment"/>
</dbReference>
<protein>
    <submittedName>
        <fullName evidence="2">Uncharacterized protein</fullName>
    </submittedName>
</protein>
<name>A0A0U2UUX5_9CAUD</name>
<accession>A0A0U2UUX5</accession>
<sequence length="80" mass="9154">MTTVTSAPEEFQIVDPDINERIQAGDLLWDPSEFDWLPACRSEIGEYVYGFAAVARRKAEQPKPELPAVKRLPRRVRPTK</sequence>
<keyword evidence="3" id="KW-1185">Reference proteome</keyword>
<evidence type="ECO:0000256" key="1">
    <source>
        <dbReference type="SAM" id="MobiDB-lite"/>
    </source>
</evidence>
<reference evidence="2 3" key="1">
    <citation type="submission" date="2015-12" db="EMBL/GenBank/DDBJ databases">
        <title>In silico genomic study of Pseudomonas phage SM1.</title>
        <authorList>
            <person name="Zawawi N.A.M."/>
            <person name="Mat-Arip Y."/>
            <person name="Wan-Jauhari W.K."/>
            <person name="Fauzi A.A."/>
            <person name="Yee F.J."/>
        </authorList>
    </citation>
    <scope>NUCLEOTIDE SEQUENCE [LARGE SCALE GENOMIC DNA]</scope>
</reference>
<dbReference type="EMBL" id="KU245542">
    <property type="protein sequence ID" value="ALT58105.1"/>
    <property type="molecule type" value="Genomic_DNA"/>
</dbReference>
<organism evidence="2 3">
    <name type="scientific">Pseudomonas phage SM1</name>
    <dbReference type="NCBI Taxonomy" id="1772332"/>
    <lineage>
        <taxon>Viruses</taxon>
        <taxon>Duplodnaviria</taxon>
        <taxon>Heunggongvirae</taxon>
        <taxon>Uroviricota</taxon>
        <taxon>Caudoviricetes</taxon>
        <taxon>Samunavirus</taxon>
        <taxon>Samunavirus SM1</taxon>
    </lineage>
</organism>
<feature type="compositionally biased region" description="Basic residues" evidence="1">
    <location>
        <begin position="71"/>
        <end position="80"/>
    </location>
</feature>
<evidence type="ECO:0000313" key="2">
    <source>
        <dbReference type="EMBL" id="ALT58105.1"/>
    </source>
</evidence>
<feature type="region of interest" description="Disordered" evidence="1">
    <location>
        <begin position="60"/>
        <end position="80"/>
    </location>
</feature>
<proteinExistence type="predicted"/>
<gene>
    <name evidence="2" type="ORF">SM1_0113</name>
</gene>
<evidence type="ECO:0000313" key="3">
    <source>
        <dbReference type="Proteomes" id="UP000224832"/>
    </source>
</evidence>